<dbReference type="RefSeq" id="WP_378130930.1">
    <property type="nucleotide sequence ID" value="NZ_JBHSMI010000012.1"/>
</dbReference>
<proteinExistence type="predicted"/>
<comment type="caution">
    <text evidence="2">The sequence shown here is derived from an EMBL/GenBank/DDBJ whole genome shotgun (WGS) entry which is preliminary data.</text>
</comment>
<keyword evidence="3" id="KW-1185">Reference proteome</keyword>
<keyword evidence="1" id="KW-0812">Transmembrane</keyword>
<keyword evidence="1" id="KW-1133">Transmembrane helix</keyword>
<accession>A0ABW0HML7</accession>
<keyword evidence="1" id="KW-0472">Membrane</keyword>
<organism evidence="2 3">
    <name type="scientific">Cohnella soli</name>
    <dbReference type="NCBI Taxonomy" id="425005"/>
    <lineage>
        <taxon>Bacteria</taxon>
        <taxon>Bacillati</taxon>
        <taxon>Bacillota</taxon>
        <taxon>Bacilli</taxon>
        <taxon>Bacillales</taxon>
        <taxon>Paenibacillaceae</taxon>
        <taxon>Cohnella</taxon>
    </lineage>
</organism>
<name>A0ABW0HML7_9BACL</name>
<evidence type="ECO:0000313" key="3">
    <source>
        <dbReference type="Proteomes" id="UP001596113"/>
    </source>
</evidence>
<dbReference type="EMBL" id="JBHSMI010000012">
    <property type="protein sequence ID" value="MFC5402461.1"/>
    <property type="molecule type" value="Genomic_DNA"/>
</dbReference>
<protein>
    <submittedName>
        <fullName evidence="2">Uncharacterized protein</fullName>
    </submittedName>
</protein>
<dbReference type="Proteomes" id="UP001596113">
    <property type="component" value="Unassembled WGS sequence"/>
</dbReference>
<reference evidence="3" key="1">
    <citation type="journal article" date="2019" name="Int. J. Syst. Evol. Microbiol.">
        <title>The Global Catalogue of Microorganisms (GCM) 10K type strain sequencing project: providing services to taxonomists for standard genome sequencing and annotation.</title>
        <authorList>
            <consortium name="The Broad Institute Genomics Platform"/>
            <consortium name="The Broad Institute Genome Sequencing Center for Infectious Disease"/>
            <person name="Wu L."/>
            <person name="Ma J."/>
        </authorList>
    </citation>
    <scope>NUCLEOTIDE SEQUENCE [LARGE SCALE GENOMIC DNA]</scope>
    <source>
        <strain evidence="3">CGMCC 1.18575</strain>
    </source>
</reference>
<evidence type="ECO:0000313" key="2">
    <source>
        <dbReference type="EMBL" id="MFC5402461.1"/>
    </source>
</evidence>
<feature type="transmembrane region" description="Helical" evidence="1">
    <location>
        <begin position="6"/>
        <end position="29"/>
    </location>
</feature>
<evidence type="ECO:0000256" key="1">
    <source>
        <dbReference type="SAM" id="Phobius"/>
    </source>
</evidence>
<gene>
    <name evidence="2" type="ORF">ACFPOF_06890</name>
</gene>
<sequence length="163" mass="18682">MLIDVISGLIVIIFAIMTGIPTAALIVSLKARILGRYLNGYFSISKKKTGGYELHHHPTFGFYYASRRKFYRMLDDAIRKFQTGYPDQMLVASTLTFSSRTRGGSVIAETGFPVAFSRLMADFLVLCNFANYRRADDRWRFAQLIRDVHRNKPMRFVLVKGIQ</sequence>